<name>A0A0F8YF37_9ZZZZ</name>
<reference evidence="1" key="1">
    <citation type="journal article" date="2015" name="Nature">
        <title>Complex archaea that bridge the gap between prokaryotes and eukaryotes.</title>
        <authorList>
            <person name="Spang A."/>
            <person name="Saw J.H."/>
            <person name="Jorgensen S.L."/>
            <person name="Zaremba-Niedzwiedzka K."/>
            <person name="Martijn J."/>
            <person name="Lind A.E."/>
            <person name="van Eijk R."/>
            <person name="Schleper C."/>
            <person name="Guy L."/>
            <person name="Ettema T.J."/>
        </authorList>
    </citation>
    <scope>NUCLEOTIDE SEQUENCE</scope>
</reference>
<proteinExistence type="predicted"/>
<dbReference type="EMBL" id="LAZR01069965">
    <property type="protein sequence ID" value="KKK46666.1"/>
    <property type="molecule type" value="Genomic_DNA"/>
</dbReference>
<dbReference type="AlphaFoldDB" id="A0A0F8YF37"/>
<accession>A0A0F8YF37</accession>
<evidence type="ECO:0000313" key="1">
    <source>
        <dbReference type="EMBL" id="KKK46666.1"/>
    </source>
</evidence>
<feature type="non-terminal residue" evidence="1">
    <location>
        <position position="210"/>
    </location>
</feature>
<protein>
    <submittedName>
        <fullName evidence="1">Uncharacterized protein</fullName>
    </submittedName>
</protein>
<sequence length="210" mass="23084">MNVKLNKLIYGLGEELQLTGTYPISAQGVGIKIKLTQPDGKTREFGTLVDDGRFSWSWQIPKFERTSTVVNERSALVSTTALSSNFGVYLLNVGTDTASRNLSFKVSSNPEEDFIQLEPITVTTGKPVYLAAEKLHITGTAVRVQQGNTDGLVVPYRVEIIVETTDFPIKRFKSAQAFLDNGGNFKVSIDLPPTVFFDGAYKVSAIYQGH</sequence>
<gene>
    <name evidence="1" type="ORF">LCGC14_3162970</name>
</gene>
<comment type="caution">
    <text evidence="1">The sequence shown here is derived from an EMBL/GenBank/DDBJ whole genome shotgun (WGS) entry which is preliminary data.</text>
</comment>
<organism evidence="1">
    <name type="scientific">marine sediment metagenome</name>
    <dbReference type="NCBI Taxonomy" id="412755"/>
    <lineage>
        <taxon>unclassified sequences</taxon>
        <taxon>metagenomes</taxon>
        <taxon>ecological metagenomes</taxon>
    </lineage>
</organism>